<proteinExistence type="predicted"/>
<keyword evidence="2" id="KW-1185">Reference proteome</keyword>
<dbReference type="EMBL" id="MU277230">
    <property type="protein sequence ID" value="KAI0058988.1"/>
    <property type="molecule type" value="Genomic_DNA"/>
</dbReference>
<evidence type="ECO:0000313" key="2">
    <source>
        <dbReference type="Proteomes" id="UP000814140"/>
    </source>
</evidence>
<dbReference type="Proteomes" id="UP000814140">
    <property type="component" value="Unassembled WGS sequence"/>
</dbReference>
<comment type="caution">
    <text evidence="1">The sequence shown here is derived from an EMBL/GenBank/DDBJ whole genome shotgun (WGS) entry which is preliminary data.</text>
</comment>
<reference evidence="1" key="2">
    <citation type="journal article" date="2022" name="New Phytol.">
        <title>Evolutionary transition to the ectomycorrhizal habit in the genomes of a hyperdiverse lineage of mushroom-forming fungi.</title>
        <authorList>
            <person name="Looney B."/>
            <person name="Miyauchi S."/>
            <person name="Morin E."/>
            <person name="Drula E."/>
            <person name="Courty P.E."/>
            <person name="Kohler A."/>
            <person name="Kuo A."/>
            <person name="LaButti K."/>
            <person name="Pangilinan J."/>
            <person name="Lipzen A."/>
            <person name="Riley R."/>
            <person name="Andreopoulos W."/>
            <person name="He G."/>
            <person name="Johnson J."/>
            <person name="Nolan M."/>
            <person name="Tritt A."/>
            <person name="Barry K.W."/>
            <person name="Grigoriev I.V."/>
            <person name="Nagy L.G."/>
            <person name="Hibbett D."/>
            <person name="Henrissat B."/>
            <person name="Matheny P.B."/>
            <person name="Labbe J."/>
            <person name="Martin F.M."/>
        </authorList>
    </citation>
    <scope>NUCLEOTIDE SEQUENCE</scope>
    <source>
        <strain evidence="1">HHB10654</strain>
    </source>
</reference>
<organism evidence="1 2">
    <name type="scientific">Artomyces pyxidatus</name>
    <dbReference type="NCBI Taxonomy" id="48021"/>
    <lineage>
        <taxon>Eukaryota</taxon>
        <taxon>Fungi</taxon>
        <taxon>Dikarya</taxon>
        <taxon>Basidiomycota</taxon>
        <taxon>Agaricomycotina</taxon>
        <taxon>Agaricomycetes</taxon>
        <taxon>Russulales</taxon>
        <taxon>Auriscalpiaceae</taxon>
        <taxon>Artomyces</taxon>
    </lineage>
</organism>
<accession>A0ACB8SSY8</accession>
<sequence length="274" mass="30004">MAAPPSPPPPPPPAPLSLLPTPLPTPSLPPPPPVRVDISTHGFIPQTFGSSATPSYWASILKTSVDALRPVYHNDSCPHWSLPPPVGQPGTVLARDGPSLDYLPSFNTRGPVVPQTLWRPIYPRTRELHVDHSPLCLPIFFIQQDAEGVGIPVLEALRKKTHTLRDSYSPVELGGKTTTQLRIRWSGYPESHRQLQIRDETQDRNPIALGRLATHVAKSMQRFFDAPGVPDSKADPRWRVGAGGIQLQDVILIGVVHTSAGTWQPILQLSRSLP</sequence>
<name>A0ACB8SSY8_9AGAM</name>
<gene>
    <name evidence="1" type="ORF">BV25DRAFT_1829544</name>
</gene>
<evidence type="ECO:0000313" key="1">
    <source>
        <dbReference type="EMBL" id="KAI0058988.1"/>
    </source>
</evidence>
<protein>
    <submittedName>
        <fullName evidence="1">Uncharacterized protein</fullName>
    </submittedName>
</protein>
<reference evidence="1" key="1">
    <citation type="submission" date="2021-03" db="EMBL/GenBank/DDBJ databases">
        <authorList>
            <consortium name="DOE Joint Genome Institute"/>
            <person name="Ahrendt S."/>
            <person name="Looney B.P."/>
            <person name="Miyauchi S."/>
            <person name="Morin E."/>
            <person name="Drula E."/>
            <person name="Courty P.E."/>
            <person name="Chicoki N."/>
            <person name="Fauchery L."/>
            <person name="Kohler A."/>
            <person name="Kuo A."/>
            <person name="Labutti K."/>
            <person name="Pangilinan J."/>
            <person name="Lipzen A."/>
            <person name="Riley R."/>
            <person name="Andreopoulos W."/>
            <person name="He G."/>
            <person name="Johnson J."/>
            <person name="Barry K.W."/>
            <person name="Grigoriev I.V."/>
            <person name="Nagy L."/>
            <person name="Hibbett D."/>
            <person name="Henrissat B."/>
            <person name="Matheny P.B."/>
            <person name="Labbe J."/>
            <person name="Martin F."/>
        </authorList>
    </citation>
    <scope>NUCLEOTIDE SEQUENCE</scope>
    <source>
        <strain evidence="1">HHB10654</strain>
    </source>
</reference>